<feature type="signal peptide" evidence="4">
    <location>
        <begin position="1"/>
        <end position="16"/>
    </location>
</feature>
<dbReference type="Proteomes" id="UP000655225">
    <property type="component" value="Unassembled WGS sequence"/>
</dbReference>
<dbReference type="OrthoDB" id="1864232at2759"/>
<dbReference type="AlphaFoldDB" id="A0A834ZN21"/>
<evidence type="ECO:0000313" key="5">
    <source>
        <dbReference type="EMBL" id="KAF8406581.1"/>
    </source>
</evidence>
<accession>A0A834ZN21</accession>
<comment type="subunit">
    <text evidence="2 4">Homodimer.</text>
</comment>
<dbReference type="InterPro" id="IPR044859">
    <property type="entry name" value="Allene_oxi_cyc_Dirigent"/>
</dbReference>
<protein>
    <recommendedName>
        <fullName evidence="4">Dirigent protein</fullName>
    </recommendedName>
</protein>
<dbReference type="GO" id="GO:0048046">
    <property type="term" value="C:apoplast"/>
    <property type="evidence" value="ECO:0007669"/>
    <property type="project" value="UniProtKB-SubCell"/>
</dbReference>
<comment type="subcellular location">
    <subcellularLocation>
        <location evidence="4">Secreted</location>
        <location evidence="4">Extracellular space</location>
        <location evidence="4">Apoplast</location>
    </subcellularLocation>
</comment>
<comment type="caution">
    <text evidence="5">The sequence shown here is derived from an EMBL/GenBank/DDBJ whole genome shotgun (WGS) entry which is preliminary data.</text>
</comment>
<proteinExistence type="inferred from homology"/>
<comment type="function">
    <text evidence="4">Dirigent proteins impart stereoselectivity on the phenoxy radical-coupling reaction, yielding optically active lignans from two molecules of coniferyl alcohol in the biosynthesis of lignans, flavonolignans, and alkaloids and thus plays a central role in plant secondary metabolism.</text>
</comment>
<name>A0A834ZN21_TETSI</name>
<dbReference type="Gene3D" id="2.40.480.10">
    <property type="entry name" value="Allene oxide cyclase-like"/>
    <property type="match status" value="1"/>
</dbReference>
<dbReference type="InterPro" id="IPR004265">
    <property type="entry name" value="Dirigent"/>
</dbReference>
<dbReference type="EMBL" id="JABCRI010000005">
    <property type="protein sequence ID" value="KAF8406581.1"/>
    <property type="molecule type" value="Genomic_DNA"/>
</dbReference>
<evidence type="ECO:0000313" key="6">
    <source>
        <dbReference type="Proteomes" id="UP000655225"/>
    </source>
</evidence>
<keyword evidence="6" id="KW-1185">Reference proteome</keyword>
<evidence type="ECO:0000256" key="4">
    <source>
        <dbReference type="RuleBase" id="RU363099"/>
    </source>
</evidence>
<keyword evidence="4" id="KW-0732">Signal</keyword>
<evidence type="ECO:0000256" key="3">
    <source>
        <dbReference type="ARBA" id="ARBA00022525"/>
    </source>
</evidence>
<reference evidence="5 6" key="1">
    <citation type="submission" date="2020-04" db="EMBL/GenBank/DDBJ databases">
        <title>Plant Genome Project.</title>
        <authorList>
            <person name="Zhang R.-G."/>
        </authorList>
    </citation>
    <scope>NUCLEOTIDE SEQUENCE [LARGE SCALE GENOMIC DNA]</scope>
    <source>
        <strain evidence="5">YNK0</strain>
        <tissue evidence="5">Leaf</tissue>
    </source>
</reference>
<dbReference type="PANTHER" id="PTHR21495">
    <property type="entry name" value="NUCLEOPORIN-RELATED"/>
    <property type="match status" value="1"/>
</dbReference>
<gene>
    <name evidence="5" type="ORF">HHK36_008669</name>
</gene>
<dbReference type="Pfam" id="PF03018">
    <property type="entry name" value="Dirigent"/>
    <property type="match status" value="1"/>
</dbReference>
<dbReference type="GO" id="GO:0009699">
    <property type="term" value="P:phenylpropanoid biosynthetic process"/>
    <property type="evidence" value="ECO:0007669"/>
    <property type="project" value="UniProtKB-ARBA"/>
</dbReference>
<evidence type="ECO:0000256" key="2">
    <source>
        <dbReference type="ARBA" id="ARBA00011738"/>
    </source>
</evidence>
<evidence type="ECO:0000256" key="1">
    <source>
        <dbReference type="ARBA" id="ARBA00010746"/>
    </source>
</evidence>
<keyword evidence="4" id="KW-0052">Apoplast</keyword>
<comment type="similarity">
    <text evidence="1 4">Belongs to the plant dirigent protein family.</text>
</comment>
<feature type="chain" id="PRO_5033108689" description="Dirigent protein" evidence="4">
    <location>
        <begin position="17"/>
        <end position="337"/>
    </location>
</feature>
<sequence length="337" mass="37209">MGKLAVAVMLISLVVATPAVQSLVDEPDPVHDQVSWFENLRVRKEKVTQLHSYLHDILSGKKPTAMRVAQAAVTNKSPTLFGMVIMADDPLTEGPEATSKLLGRAQGLYGLAAQGEMVLIMAMSYGFTDEKYNGSSLSILGRNLALHHWWDRCFPIGSWDCIIEDALVSKLIVEGDWGILLNIGNAMAADSVRMNLNKFSCMYVGKATKQQMPMRHQNLEGKEWTVNFSKERKLGKAVAQVKALEIKANVGRGGARKGAGYGAAAAFGYPLNLNCILSALGSQVARVGVEKMSRNRDYEEVNQQNKQRFVVNISKKNYKRVVGLWRSIERKVINDPT</sequence>
<keyword evidence="3 4" id="KW-0964">Secreted</keyword>
<organism evidence="5 6">
    <name type="scientific">Tetracentron sinense</name>
    <name type="common">Spur-leaf</name>
    <dbReference type="NCBI Taxonomy" id="13715"/>
    <lineage>
        <taxon>Eukaryota</taxon>
        <taxon>Viridiplantae</taxon>
        <taxon>Streptophyta</taxon>
        <taxon>Embryophyta</taxon>
        <taxon>Tracheophyta</taxon>
        <taxon>Spermatophyta</taxon>
        <taxon>Magnoliopsida</taxon>
        <taxon>Trochodendrales</taxon>
        <taxon>Trochodendraceae</taxon>
        <taxon>Tetracentron</taxon>
    </lineage>
</organism>